<dbReference type="InterPro" id="IPR000073">
    <property type="entry name" value="AB_hydrolase_1"/>
</dbReference>
<gene>
    <name evidence="2" type="ORF">LTR84_001387</name>
</gene>
<dbReference type="AlphaFoldDB" id="A0AAV9NEN6"/>
<comment type="caution">
    <text evidence="2">The sequence shown here is derived from an EMBL/GenBank/DDBJ whole genome shotgun (WGS) entry which is preliminary data.</text>
</comment>
<organism evidence="2 3">
    <name type="scientific">Exophiala bonariae</name>
    <dbReference type="NCBI Taxonomy" id="1690606"/>
    <lineage>
        <taxon>Eukaryota</taxon>
        <taxon>Fungi</taxon>
        <taxon>Dikarya</taxon>
        <taxon>Ascomycota</taxon>
        <taxon>Pezizomycotina</taxon>
        <taxon>Eurotiomycetes</taxon>
        <taxon>Chaetothyriomycetidae</taxon>
        <taxon>Chaetothyriales</taxon>
        <taxon>Herpotrichiellaceae</taxon>
        <taxon>Exophiala</taxon>
    </lineage>
</organism>
<dbReference type="EMBL" id="JAVRRD010000010">
    <property type="protein sequence ID" value="KAK5054496.1"/>
    <property type="molecule type" value="Genomic_DNA"/>
</dbReference>
<feature type="domain" description="AB hydrolase-1" evidence="1">
    <location>
        <begin position="8"/>
        <end position="246"/>
    </location>
</feature>
<evidence type="ECO:0000313" key="2">
    <source>
        <dbReference type="EMBL" id="KAK5054496.1"/>
    </source>
</evidence>
<keyword evidence="3" id="KW-1185">Reference proteome</keyword>
<protein>
    <recommendedName>
        <fullName evidence="1">AB hydrolase-1 domain-containing protein</fullName>
    </recommendedName>
</protein>
<dbReference type="InterPro" id="IPR052897">
    <property type="entry name" value="Sec-Metab_Biosynth_Hydrolase"/>
</dbReference>
<dbReference type="Gene3D" id="3.40.50.1820">
    <property type="entry name" value="alpha/beta hydrolase"/>
    <property type="match status" value="1"/>
</dbReference>
<dbReference type="InterPro" id="IPR029058">
    <property type="entry name" value="AB_hydrolase_fold"/>
</dbReference>
<dbReference type="GeneID" id="89969607"/>
<dbReference type="Proteomes" id="UP001358417">
    <property type="component" value="Unassembled WGS sequence"/>
</dbReference>
<sequence>MAQSKPSIVIIPGSFSPDYFYFDTVDKLREYGYEAIVKNLPSASRLPPEKAATLYEDADYFRGVAEKLADEGKDVVFVTHSYGGVVGSEAARDVLKTQRQAAGKTGGIVRIVYVTSVVPPVGTSLRGLMGDLLPSYLEVEGDFMRHVDFEATARRTFSQIPFEKGVEYAKKMSRHSAPSFTGELTYPAYEHVPVSWVFCEKDLILVPEFQTSVIAAIEKDSGNKVHVIRLDADHCPNIGKPIELANAIKDALVGA</sequence>
<evidence type="ECO:0000313" key="3">
    <source>
        <dbReference type="Proteomes" id="UP001358417"/>
    </source>
</evidence>
<reference evidence="2 3" key="1">
    <citation type="submission" date="2023-08" db="EMBL/GenBank/DDBJ databases">
        <title>Black Yeasts Isolated from many extreme environments.</title>
        <authorList>
            <person name="Coleine C."/>
            <person name="Stajich J.E."/>
            <person name="Selbmann L."/>
        </authorList>
    </citation>
    <scope>NUCLEOTIDE SEQUENCE [LARGE SCALE GENOMIC DNA]</scope>
    <source>
        <strain evidence="2 3">CCFEE 5792</strain>
    </source>
</reference>
<name>A0AAV9NEN6_9EURO</name>
<dbReference type="SUPFAM" id="SSF53474">
    <property type="entry name" value="alpha/beta-Hydrolases"/>
    <property type="match status" value="1"/>
</dbReference>
<dbReference type="PANTHER" id="PTHR37017:SF13">
    <property type="entry name" value="AB HYDROLASE-1 DOMAIN-CONTAINING PROTEIN"/>
    <property type="match status" value="1"/>
</dbReference>
<dbReference type="RefSeq" id="XP_064707269.1">
    <property type="nucleotide sequence ID" value="XM_064845011.1"/>
</dbReference>
<dbReference type="PANTHER" id="PTHR37017">
    <property type="entry name" value="AB HYDROLASE-1 DOMAIN-CONTAINING PROTEIN-RELATED"/>
    <property type="match status" value="1"/>
</dbReference>
<proteinExistence type="predicted"/>
<dbReference type="Pfam" id="PF12697">
    <property type="entry name" value="Abhydrolase_6"/>
    <property type="match status" value="1"/>
</dbReference>
<accession>A0AAV9NEN6</accession>
<evidence type="ECO:0000259" key="1">
    <source>
        <dbReference type="Pfam" id="PF12697"/>
    </source>
</evidence>